<reference evidence="2" key="1">
    <citation type="submission" date="2017-02" db="EMBL/GenBank/DDBJ databases">
        <authorList>
            <person name="Tafer H."/>
            <person name="Lopandic K."/>
        </authorList>
    </citation>
    <scope>NUCLEOTIDE SEQUENCE [LARGE SCALE GENOMIC DNA]</scope>
    <source>
        <strain evidence="2">CBS 366.77</strain>
    </source>
</reference>
<evidence type="ECO:0000313" key="1">
    <source>
        <dbReference type="EMBL" id="RJE22727.1"/>
    </source>
</evidence>
<proteinExistence type="predicted"/>
<keyword evidence="2" id="KW-1185">Reference proteome</keyword>
<accession>A0A3A2ZMV8</accession>
<name>A0A3A2ZMV8_9EURO</name>
<dbReference type="AlphaFoldDB" id="A0A3A2ZMV8"/>
<sequence length="269" mass="31563">MAGSAFESDDYEDPFYSTNDFVGPFLKSRGFTTDDIENWEDDISCTMLYVGKYKRNPNWLSYYQHSVYMTFDENGKEVYEIDEATYSRVRKRKRPPVDSDSESDTSDYPVIELEDIEWVKALDGKDGHERGNIIFEVMFYRGMPAIKGWASYDHMINDPGNRLRYQEIQKAIKDHKYWVPTFEQRRFLSGGEQFQRYNFITGTLGLFKGVYQDLREVVGNRDKTRDHDISRKASMDLFFELSRQVDLLHEYLDAIRMGWTAATSMTSGN</sequence>
<organism evidence="1 2">
    <name type="scientific">Aspergillus sclerotialis</name>
    <dbReference type="NCBI Taxonomy" id="2070753"/>
    <lineage>
        <taxon>Eukaryota</taxon>
        <taxon>Fungi</taxon>
        <taxon>Dikarya</taxon>
        <taxon>Ascomycota</taxon>
        <taxon>Pezizomycotina</taxon>
        <taxon>Eurotiomycetes</taxon>
        <taxon>Eurotiomycetidae</taxon>
        <taxon>Eurotiales</taxon>
        <taxon>Aspergillaceae</taxon>
        <taxon>Aspergillus</taxon>
        <taxon>Aspergillus subgen. Polypaecilum</taxon>
    </lineage>
</organism>
<dbReference type="Proteomes" id="UP000266188">
    <property type="component" value="Unassembled WGS sequence"/>
</dbReference>
<comment type="caution">
    <text evidence="1">The sequence shown here is derived from an EMBL/GenBank/DDBJ whole genome shotgun (WGS) entry which is preliminary data.</text>
</comment>
<protein>
    <submittedName>
        <fullName evidence="1">Uncharacterized protein</fullName>
    </submittedName>
</protein>
<gene>
    <name evidence="1" type="ORF">PHISCL_04943</name>
</gene>
<dbReference type="EMBL" id="MVGC01000154">
    <property type="protein sequence ID" value="RJE22727.1"/>
    <property type="molecule type" value="Genomic_DNA"/>
</dbReference>
<evidence type="ECO:0000313" key="2">
    <source>
        <dbReference type="Proteomes" id="UP000266188"/>
    </source>
</evidence>